<sequence>MTGPPPGHGDAQGGKRKKAEKTQRQGGGDKGSSSPEGGGGSQGPKKQRAEEDQERLRYDTVKVAAAQEEMYDAAKGKFGPKKPPGAQNPTPGAMAQTARQVDARHRENLLGPQQVGQESYITGPPGSALKSQQPQLGTGPSGPSGGPQPFPKGPYEGTAMGGIVLPLPDDAQGLLPAGIDYAIPYHQMVGKESRPNYIFDPAPPGWRDLDPKALGLHRDTIVPSKAGLRLYSPEHYQQAFGQASRYSVPDDYRFTAQRVESAINAFGLEDCYKSKQRSFFSLTKLLESRSAEPGIDWRTLQTLRQVTFVDGQTPPKGVTSDPTQAAGIPLLAPCELCAYYRGRYMECLIGPSQVAEGRLSSGNIQPPSNCPCVECSHRRIGKATLEGSSLADLEAWSKELVTCYARTLYGLHYSRFGKDELLKLYGWQADIVRDMASRIEAVRVKGRGMENIMMEAYRAQETLPGKWGITMIAARAKEICGEERFRKEAASRRAANAAQKAEATSLLERTKDEKRKLEVDQLRLLRMNEGRGCAFLMAIAVLLRGKFHFTHDLVEADHRPRRGDYGPQPQPPPPPPGGFWKPPESAQPPPGPDASGGSHQGYGVGGSSGQQRGNSGQTSDEGKDGNYSLSGQADDYNAGGGQSTRSGADEPRGSKAIEEITDAISKLSMK</sequence>
<keyword evidence="3" id="KW-1185">Reference proteome</keyword>
<feature type="compositionally biased region" description="Basic and acidic residues" evidence="1">
    <location>
        <begin position="647"/>
        <end position="658"/>
    </location>
</feature>
<comment type="caution">
    <text evidence="2">The sequence shown here is derived from an EMBL/GenBank/DDBJ whole genome shotgun (WGS) entry which is preliminary data.</text>
</comment>
<accession>A0AAD5RTW0</accession>
<evidence type="ECO:0000256" key="1">
    <source>
        <dbReference type="SAM" id="MobiDB-lite"/>
    </source>
</evidence>
<feature type="compositionally biased region" description="Low complexity" evidence="1">
    <location>
        <begin position="609"/>
        <end position="619"/>
    </location>
</feature>
<protein>
    <submittedName>
        <fullName evidence="2">Uncharacterized protein</fullName>
    </submittedName>
</protein>
<feature type="compositionally biased region" description="Gly residues" evidence="1">
    <location>
        <begin position="598"/>
        <end position="608"/>
    </location>
</feature>
<dbReference type="AlphaFoldDB" id="A0AAD5RTW0"/>
<feature type="region of interest" description="Disordered" evidence="1">
    <location>
        <begin position="558"/>
        <end position="670"/>
    </location>
</feature>
<evidence type="ECO:0000313" key="2">
    <source>
        <dbReference type="EMBL" id="KAJ2903048.1"/>
    </source>
</evidence>
<feature type="compositionally biased region" description="Pro residues" evidence="1">
    <location>
        <begin position="568"/>
        <end position="577"/>
    </location>
</feature>
<reference evidence="2" key="1">
    <citation type="submission" date="2022-07" db="EMBL/GenBank/DDBJ databases">
        <title>Draft genome sequence of Zalerion maritima ATCC 34329, a (micro)plastics degrading marine fungus.</title>
        <authorList>
            <person name="Paco A."/>
            <person name="Goncalves M.F.M."/>
            <person name="Rocha-Santos T.A.P."/>
            <person name="Alves A."/>
        </authorList>
    </citation>
    <scope>NUCLEOTIDE SEQUENCE</scope>
    <source>
        <strain evidence="2">ATCC 34329</strain>
    </source>
</reference>
<dbReference type="EMBL" id="JAKWBI020000092">
    <property type="protein sequence ID" value="KAJ2903048.1"/>
    <property type="molecule type" value="Genomic_DNA"/>
</dbReference>
<name>A0AAD5RTW0_9PEZI</name>
<dbReference type="Proteomes" id="UP001201980">
    <property type="component" value="Unassembled WGS sequence"/>
</dbReference>
<organism evidence="2 3">
    <name type="scientific">Zalerion maritima</name>
    <dbReference type="NCBI Taxonomy" id="339359"/>
    <lineage>
        <taxon>Eukaryota</taxon>
        <taxon>Fungi</taxon>
        <taxon>Dikarya</taxon>
        <taxon>Ascomycota</taxon>
        <taxon>Pezizomycotina</taxon>
        <taxon>Sordariomycetes</taxon>
        <taxon>Lulworthiomycetidae</taxon>
        <taxon>Lulworthiales</taxon>
        <taxon>Lulworthiaceae</taxon>
        <taxon>Zalerion</taxon>
    </lineage>
</organism>
<evidence type="ECO:0000313" key="3">
    <source>
        <dbReference type="Proteomes" id="UP001201980"/>
    </source>
</evidence>
<gene>
    <name evidence="2" type="ORF">MKZ38_010468</name>
</gene>
<feature type="compositionally biased region" description="Basic and acidic residues" evidence="1">
    <location>
        <begin position="47"/>
        <end position="60"/>
    </location>
</feature>
<proteinExistence type="predicted"/>
<feature type="region of interest" description="Disordered" evidence="1">
    <location>
        <begin position="1"/>
        <end position="157"/>
    </location>
</feature>
<feature type="compositionally biased region" description="Gly residues" evidence="1">
    <location>
        <begin position="25"/>
        <end position="42"/>
    </location>
</feature>